<protein>
    <recommendedName>
        <fullName evidence="4">Thioredoxin domain-containing protein</fullName>
    </recommendedName>
</protein>
<feature type="region of interest" description="Disordered" evidence="1">
    <location>
        <begin position="142"/>
        <end position="168"/>
    </location>
</feature>
<dbReference type="Proteomes" id="UP000247498">
    <property type="component" value="Unassembled WGS sequence"/>
</dbReference>
<proteinExistence type="predicted"/>
<dbReference type="STRING" id="307507.A0A2V0NM40"/>
<comment type="caution">
    <text evidence="2">The sequence shown here is derived from an EMBL/GenBank/DDBJ whole genome shotgun (WGS) entry which is preliminary data.</text>
</comment>
<evidence type="ECO:0008006" key="4">
    <source>
        <dbReference type="Google" id="ProtNLM"/>
    </source>
</evidence>
<dbReference type="AlphaFoldDB" id="A0A2V0NM40"/>
<dbReference type="OrthoDB" id="10263751at2759"/>
<organism evidence="2 3">
    <name type="scientific">Raphidocelis subcapitata</name>
    <dbReference type="NCBI Taxonomy" id="307507"/>
    <lineage>
        <taxon>Eukaryota</taxon>
        <taxon>Viridiplantae</taxon>
        <taxon>Chlorophyta</taxon>
        <taxon>core chlorophytes</taxon>
        <taxon>Chlorophyceae</taxon>
        <taxon>CS clade</taxon>
        <taxon>Sphaeropleales</taxon>
        <taxon>Selenastraceae</taxon>
        <taxon>Raphidocelis</taxon>
    </lineage>
</organism>
<dbReference type="InParanoid" id="A0A2V0NM40"/>
<keyword evidence="3" id="KW-1185">Reference proteome</keyword>
<evidence type="ECO:0000256" key="1">
    <source>
        <dbReference type="SAM" id="MobiDB-lite"/>
    </source>
</evidence>
<reference evidence="2 3" key="1">
    <citation type="journal article" date="2018" name="Sci. Rep.">
        <title>Raphidocelis subcapitata (=Pseudokirchneriella subcapitata) provides an insight into genome evolution and environmental adaptations in the Sphaeropleales.</title>
        <authorList>
            <person name="Suzuki S."/>
            <person name="Yamaguchi H."/>
            <person name="Nakajima N."/>
            <person name="Kawachi M."/>
        </authorList>
    </citation>
    <scope>NUCLEOTIDE SEQUENCE [LARGE SCALE GENOMIC DNA]</scope>
    <source>
        <strain evidence="2 3">NIES-35</strain>
    </source>
</reference>
<feature type="region of interest" description="Disordered" evidence="1">
    <location>
        <begin position="80"/>
        <end position="103"/>
    </location>
</feature>
<dbReference type="EMBL" id="BDRX01000005">
    <property type="protein sequence ID" value="GBF88526.1"/>
    <property type="molecule type" value="Genomic_DNA"/>
</dbReference>
<evidence type="ECO:0000313" key="2">
    <source>
        <dbReference type="EMBL" id="GBF88526.1"/>
    </source>
</evidence>
<sequence length="168" mass="17287">MAAAAASAAAPGAVPPLQRAVASLDELTSPAYLAGKGLKVIEVFSYAGPCKSVLPVLKRIRLEKDNEAALMFLQVNADSLSQQHQQQPASPTPSGPGARAAAADAAARVQPLLEHAGHCEPLFLFFRNGQLKANDSLEDNPFYAARKEGGGAGKDAAAKSKAKKGGGI</sequence>
<accession>A0A2V0NM40</accession>
<name>A0A2V0NM40_9CHLO</name>
<gene>
    <name evidence="2" type="ORF">Rsub_01241</name>
</gene>
<evidence type="ECO:0000313" key="3">
    <source>
        <dbReference type="Proteomes" id="UP000247498"/>
    </source>
</evidence>